<accession>A0A7W9CBV2</accession>
<dbReference type="InterPro" id="IPR000639">
    <property type="entry name" value="Epox_hydrolase-like"/>
</dbReference>
<organism evidence="2 3">
    <name type="scientific">Microbacterium ginsengiterrae</name>
    <dbReference type="NCBI Taxonomy" id="546115"/>
    <lineage>
        <taxon>Bacteria</taxon>
        <taxon>Bacillati</taxon>
        <taxon>Actinomycetota</taxon>
        <taxon>Actinomycetes</taxon>
        <taxon>Micrococcales</taxon>
        <taxon>Microbacteriaceae</taxon>
        <taxon>Microbacterium</taxon>
    </lineage>
</organism>
<name>A0A7W9CBV2_9MICO</name>
<proteinExistence type="predicted"/>
<gene>
    <name evidence="2" type="ORF">HD600_001230</name>
</gene>
<comment type="caution">
    <text evidence="2">The sequence shown here is derived from an EMBL/GenBank/DDBJ whole genome shotgun (WGS) entry which is preliminary data.</text>
</comment>
<dbReference type="InterPro" id="IPR050266">
    <property type="entry name" value="AB_hydrolase_sf"/>
</dbReference>
<dbReference type="Pfam" id="PF00561">
    <property type="entry name" value="Abhydrolase_1"/>
    <property type="match status" value="1"/>
</dbReference>
<evidence type="ECO:0000313" key="2">
    <source>
        <dbReference type="EMBL" id="MBB5742733.1"/>
    </source>
</evidence>
<dbReference type="SUPFAM" id="SSF53474">
    <property type="entry name" value="alpha/beta-Hydrolases"/>
    <property type="match status" value="1"/>
</dbReference>
<dbReference type="Proteomes" id="UP000517712">
    <property type="component" value="Unassembled WGS sequence"/>
</dbReference>
<feature type="domain" description="AB hydrolase-1" evidence="1">
    <location>
        <begin position="35"/>
        <end position="272"/>
    </location>
</feature>
<reference evidence="2 3" key="1">
    <citation type="submission" date="2020-08" db="EMBL/GenBank/DDBJ databases">
        <title>Sequencing the genomes of 1000 actinobacteria strains.</title>
        <authorList>
            <person name="Klenk H.-P."/>
        </authorList>
    </citation>
    <scope>NUCLEOTIDE SEQUENCE [LARGE SCALE GENOMIC DNA]</scope>
    <source>
        <strain evidence="2 3">DSM 24823</strain>
    </source>
</reference>
<dbReference type="Gene3D" id="3.40.50.1820">
    <property type="entry name" value="alpha/beta hydrolase"/>
    <property type="match status" value="1"/>
</dbReference>
<dbReference type="EMBL" id="JACHMU010000001">
    <property type="protein sequence ID" value="MBB5742733.1"/>
    <property type="molecule type" value="Genomic_DNA"/>
</dbReference>
<dbReference type="AlphaFoldDB" id="A0A7W9CBV2"/>
<evidence type="ECO:0000313" key="3">
    <source>
        <dbReference type="Proteomes" id="UP000517712"/>
    </source>
</evidence>
<evidence type="ECO:0000259" key="1">
    <source>
        <dbReference type="Pfam" id="PF00561"/>
    </source>
</evidence>
<dbReference type="GO" id="GO:0016020">
    <property type="term" value="C:membrane"/>
    <property type="evidence" value="ECO:0007669"/>
    <property type="project" value="TreeGrafter"/>
</dbReference>
<dbReference type="PANTHER" id="PTHR43798:SF33">
    <property type="entry name" value="HYDROLASE, PUTATIVE (AFU_ORTHOLOGUE AFUA_2G14860)-RELATED"/>
    <property type="match status" value="1"/>
</dbReference>
<dbReference type="PRINTS" id="PR00111">
    <property type="entry name" value="ABHYDROLASE"/>
</dbReference>
<dbReference type="RefSeq" id="WP_184282283.1">
    <property type="nucleotide sequence ID" value="NZ_BAAAPG010000001.1"/>
</dbReference>
<sequence length="299" mass="32420">MSRSPDAAADLGRSVLIPQPEGALRVITRGEKGTPVLLLSGAGDDNVSLSWRRAIPVLAEEHRVFALDWPKQGASTPWDGVADHERMLACIDAVLDHFSLEAASIVGLSQGGALALAYAIERPERVERLVALAPAGILSFPPVIHQMLWLTAKSRLLNRTLPSWIFRSRAACAWVARNSLFGGPVDDFDEIVDEYHADVVAHGSGSSDWQNASIGFLRMRVDLRPRLSEIRHPTLIIQGSADKAVPPAQSRAAAALIPGARFELIEGGGHWSNRQCPQRVNDLIADFLRPADSSREGEG</sequence>
<dbReference type="InterPro" id="IPR029058">
    <property type="entry name" value="AB_hydrolase_fold"/>
</dbReference>
<keyword evidence="3" id="KW-1185">Reference proteome</keyword>
<dbReference type="PRINTS" id="PR00412">
    <property type="entry name" value="EPOXHYDRLASE"/>
</dbReference>
<dbReference type="GO" id="GO:0047372">
    <property type="term" value="F:monoacylglycerol lipase activity"/>
    <property type="evidence" value="ECO:0007669"/>
    <property type="project" value="TreeGrafter"/>
</dbReference>
<dbReference type="InterPro" id="IPR000073">
    <property type="entry name" value="AB_hydrolase_1"/>
</dbReference>
<protein>
    <submittedName>
        <fullName evidence="2">Pimeloyl-ACP methyl ester carboxylesterase</fullName>
    </submittedName>
</protein>
<dbReference type="PANTHER" id="PTHR43798">
    <property type="entry name" value="MONOACYLGLYCEROL LIPASE"/>
    <property type="match status" value="1"/>
</dbReference>
<dbReference type="GO" id="GO:0046464">
    <property type="term" value="P:acylglycerol catabolic process"/>
    <property type="evidence" value="ECO:0007669"/>
    <property type="project" value="TreeGrafter"/>
</dbReference>